<dbReference type="SMART" id="SM01110">
    <property type="entry name" value="Cutinase"/>
    <property type="match status" value="1"/>
</dbReference>
<comment type="similarity">
    <text evidence="1">Belongs to the cutinase family.</text>
</comment>
<protein>
    <recommendedName>
        <fullName evidence="8">Cutinase</fullName>
    </recommendedName>
</protein>
<dbReference type="Gene3D" id="3.40.50.1820">
    <property type="entry name" value="alpha/beta hydrolase"/>
    <property type="match status" value="1"/>
</dbReference>
<dbReference type="Pfam" id="PF01083">
    <property type="entry name" value="Cutinase"/>
    <property type="match status" value="1"/>
</dbReference>
<proteinExistence type="inferred from homology"/>
<keyword evidence="7" id="KW-1185">Reference proteome</keyword>
<dbReference type="EMBL" id="POTM01000050">
    <property type="protein sequence ID" value="TLH64166.1"/>
    <property type="molecule type" value="Genomic_DNA"/>
</dbReference>
<reference evidence="6 7" key="1">
    <citation type="submission" date="2018-01" db="EMBL/GenBank/DDBJ databases">
        <title>Comparative genomics of Mycobacterium mucogenicum and Mycobacterium neoaurum clade members emphasizing tRNA and non-coding RNA.</title>
        <authorList>
            <person name="Behra P.R.K."/>
            <person name="Pettersson B.M.F."/>
            <person name="Das S."/>
            <person name="Dasgupta S."/>
            <person name="Kirsebom L.A."/>
        </authorList>
    </citation>
    <scope>NUCLEOTIDE SEQUENCE [LARGE SCALE GENOMIC DNA]</scope>
    <source>
        <strain evidence="6 7">DSM 45104</strain>
    </source>
</reference>
<keyword evidence="4" id="KW-1015">Disulfide bond</keyword>
<dbReference type="InterPro" id="IPR000675">
    <property type="entry name" value="Cutinase/axe"/>
</dbReference>
<evidence type="ECO:0000256" key="3">
    <source>
        <dbReference type="ARBA" id="ARBA00022801"/>
    </source>
</evidence>
<keyword evidence="2" id="KW-0719">Serine esterase</keyword>
<name>A0AA94RCY2_9MYCO</name>
<evidence type="ECO:0000256" key="4">
    <source>
        <dbReference type="ARBA" id="ARBA00023157"/>
    </source>
</evidence>
<organism evidence="6 7">
    <name type="scientific">Mycolicibacterium phocaicum</name>
    <dbReference type="NCBI Taxonomy" id="319706"/>
    <lineage>
        <taxon>Bacteria</taxon>
        <taxon>Bacillati</taxon>
        <taxon>Actinomycetota</taxon>
        <taxon>Actinomycetes</taxon>
        <taxon>Mycobacteriales</taxon>
        <taxon>Mycobacteriaceae</taxon>
        <taxon>Mycolicibacterium</taxon>
    </lineage>
</organism>
<feature type="chain" id="PRO_5041736740" description="Cutinase" evidence="5">
    <location>
        <begin position="27"/>
        <end position="151"/>
    </location>
</feature>
<keyword evidence="5" id="KW-0732">Signal</keyword>
<dbReference type="SUPFAM" id="SSF53474">
    <property type="entry name" value="alpha/beta-Hydrolases"/>
    <property type="match status" value="1"/>
</dbReference>
<dbReference type="AlphaFoldDB" id="A0AA94RCY2"/>
<accession>A0AA94RCY2</accession>
<evidence type="ECO:0000313" key="6">
    <source>
        <dbReference type="EMBL" id="TLH64166.1"/>
    </source>
</evidence>
<dbReference type="InterPro" id="IPR006311">
    <property type="entry name" value="TAT_signal"/>
</dbReference>
<evidence type="ECO:0008006" key="8">
    <source>
        <dbReference type="Google" id="ProtNLM"/>
    </source>
</evidence>
<dbReference type="GO" id="GO:0052689">
    <property type="term" value="F:carboxylic ester hydrolase activity"/>
    <property type="evidence" value="ECO:0007669"/>
    <property type="project" value="UniProtKB-KW"/>
</dbReference>
<evidence type="ECO:0000256" key="5">
    <source>
        <dbReference type="SAM" id="SignalP"/>
    </source>
</evidence>
<dbReference type="PANTHER" id="PTHR33630:SF9">
    <property type="entry name" value="CUTINASE 4"/>
    <property type="match status" value="1"/>
</dbReference>
<feature type="signal peptide" evidence="5">
    <location>
        <begin position="1"/>
        <end position="26"/>
    </location>
</feature>
<dbReference type="PROSITE" id="PS51318">
    <property type="entry name" value="TAT"/>
    <property type="match status" value="1"/>
</dbReference>
<gene>
    <name evidence="6" type="ORF">C1S79_20380</name>
</gene>
<evidence type="ECO:0000313" key="7">
    <source>
        <dbReference type="Proteomes" id="UP000309984"/>
    </source>
</evidence>
<evidence type="ECO:0000256" key="1">
    <source>
        <dbReference type="ARBA" id="ARBA00007534"/>
    </source>
</evidence>
<dbReference type="Proteomes" id="UP000309984">
    <property type="component" value="Unassembled WGS sequence"/>
</dbReference>
<comment type="caution">
    <text evidence="6">The sequence shown here is derived from an EMBL/GenBank/DDBJ whole genome shotgun (WGS) entry which is preliminary data.</text>
</comment>
<keyword evidence="3" id="KW-0378">Hydrolase</keyword>
<dbReference type="InterPro" id="IPR029058">
    <property type="entry name" value="AB_hydrolase_fold"/>
</dbReference>
<feature type="non-terminal residue" evidence="6">
    <location>
        <position position="151"/>
    </location>
</feature>
<evidence type="ECO:0000256" key="2">
    <source>
        <dbReference type="ARBA" id="ARBA00022487"/>
    </source>
</evidence>
<dbReference type="RefSeq" id="WP_138250256.1">
    <property type="nucleotide sequence ID" value="NZ_POTM01000050.1"/>
</dbReference>
<dbReference type="PANTHER" id="PTHR33630">
    <property type="entry name" value="CUTINASE RV1984C-RELATED-RELATED"/>
    <property type="match status" value="1"/>
</dbReference>
<sequence length="151" mass="15039">MKRNDRSLMAVGAAALIVAGAGSVAAAGHAAAEACPDVQVVFARGTFEPAGVGGVGQAFVDALRAKAPGKSVDAYAVNYPASLDFATAADGVIDARNKVMATANACPNTKVVLGGYSLLAVVEDDDVGVIGVDDDALMRTPRSTVASGAFV</sequence>